<evidence type="ECO:0000313" key="2">
    <source>
        <dbReference type="EMBL" id="MBD1396311.1"/>
    </source>
</evidence>
<accession>A0ABR7XG05</accession>
<sequence length="193" mass="21751">MFSLTLLLSLLLGLLMPAPTAAGLSPIASSIPVPTSAYSKDRIAWSETRKLNWEDFQASPEDGNPHHALTAANLAVDARCKDNKFYYEVKCVFLPGESWSKNKHSERLLAHEQLHFDLTEVHARQLRKKLRGIGNSCELMKTQLNTLVGAAFKEWKAEQEQFDKISRHGLDTDVQTEWADTITQRLAALEAYK</sequence>
<dbReference type="InterPro" id="IPR010321">
    <property type="entry name" value="DUF922"/>
</dbReference>
<dbReference type="Proteomes" id="UP000625551">
    <property type="component" value="Unassembled WGS sequence"/>
</dbReference>
<proteinExistence type="predicted"/>
<name>A0ABR7XG05_9BACT</name>
<gene>
    <name evidence="2" type="ORF">H9Q13_03970</name>
</gene>
<feature type="chain" id="PRO_5047209697" evidence="1">
    <location>
        <begin position="22"/>
        <end position="193"/>
    </location>
</feature>
<keyword evidence="1" id="KW-0732">Signal</keyword>
<protein>
    <submittedName>
        <fullName evidence="2">DUF922 domain-containing protein</fullName>
    </submittedName>
</protein>
<dbReference type="RefSeq" id="WP_191182431.1">
    <property type="nucleotide sequence ID" value="NZ_JACXAJ010000001.1"/>
</dbReference>
<reference evidence="2 3" key="1">
    <citation type="submission" date="2020-09" db="EMBL/GenBank/DDBJ databases">
        <title>Genome sequencing and assembly of Pontibacter sp.</title>
        <authorList>
            <person name="Chhetri G."/>
        </authorList>
    </citation>
    <scope>NUCLEOTIDE SEQUENCE [LARGE SCALE GENOMIC DNA]</scope>
    <source>
        <strain evidence="2 3">JH31</strain>
    </source>
</reference>
<organism evidence="2 3">
    <name type="scientific">Pontibacter aquaedesilientis</name>
    <dbReference type="NCBI Taxonomy" id="2766980"/>
    <lineage>
        <taxon>Bacteria</taxon>
        <taxon>Pseudomonadati</taxon>
        <taxon>Bacteroidota</taxon>
        <taxon>Cytophagia</taxon>
        <taxon>Cytophagales</taxon>
        <taxon>Hymenobacteraceae</taxon>
        <taxon>Pontibacter</taxon>
    </lineage>
</organism>
<dbReference type="Pfam" id="PF06037">
    <property type="entry name" value="DUF922"/>
    <property type="match status" value="1"/>
</dbReference>
<comment type="caution">
    <text evidence="2">The sequence shown here is derived from an EMBL/GenBank/DDBJ whole genome shotgun (WGS) entry which is preliminary data.</text>
</comment>
<keyword evidence="3" id="KW-1185">Reference proteome</keyword>
<feature type="signal peptide" evidence="1">
    <location>
        <begin position="1"/>
        <end position="21"/>
    </location>
</feature>
<evidence type="ECO:0000313" key="3">
    <source>
        <dbReference type="Proteomes" id="UP000625551"/>
    </source>
</evidence>
<dbReference type="EMBL" id="JACXAJ010000001">
    <property type="protein sequence ID" value="MBD1396311.1"/>
    <property type="molecule type" value="Genomic_DNA"/>
</dbReference>
<evidence type="ECO:0000256" key="1">
    <source>
        <dbReference type="SAM" id="SignalP"/>
    </source>
</evidence>